<keyword evidence="2" id="KW-1185">Reference proteome</keyword>
<protein>
    <submittedName>
        <fullName evidence="1">Uncharacterized protein</fullName>
    </submittedName>
</protein>
<comment type="caution">
    <text evidence="1">The sequence shown here is derived from an EMBL/GenBank/DDBJ whole genome shotgun (WGS) entry which is preliminary data.</text>
</comment>
<dbReference type="STRING" id="1182543.W9X5I8"/>
<gene>
    <name evidence="1" type="ORF">A1O5_04695</name>
</gene>
<dbReference type="PANTHER" id="PTHR47784">
    <property type="entry name" value="STEROL UPTAKE CONTROL PROTEIN 2"/>
    <property type="match status" value="1"/>
</dbReference>
<dbReference type="OrthoDB" id="5350673at2759"/>
<dbReference type="EMBL" id="AMGX01000006">
    <property type="protein sequence ID" value="EXJ72191.1"/>
    <property type="molecule type" value="Genomic_DNA"/>
</dbReference>
<name>W9X5I8_9EURO</name>
<dbReference type="AlphaFoldDB" id="W9X5I8"/>
<evidence type="ECO:0000313" key="2">
    <source>
        <dbReference type="Proteomes" id="UP000019471"/>
    </source>
</evidence>
<reference evidence="1 2" key="1">
    <citation type="submission" date="2013-03" db="EMBL/GenBank/DDBJ databases">
        <title>The Genome Sequence of Cladophialophora psammophila CBS 110553.</title>
        <authorList>
            <consortium name="The Broad Institute Genomics Platform"/>
            <person name="Cuomo C."/>
            <person name="de Hoog S."/>
            <person name="Gorbushina A."/>
            <person name="Walker B."/>
            <person name="Young S.K."/>
            <person name="Zeng Q."/>
            <person name="Gargeya S."/>
            <person name="Fitzgerald M."/>
            <person name="Haas B."/>
            <person name="Abouelleil A."/>
            <person name="Allen A.W."/>
            <person name="Alvarado L."/>
            <person name="Arachchi H.M."/>
            <person name="Berlin A.M."/>
            <person name="Chapman S.B."/>
            <person name="Gainer-Dewar J."/>
            <person name="Goldberg J."/>
            <person name="Griggs A."/>
            <person name="Gujja S."/>
            <person name="Hansen M."/>
            <person name="Howarth C."/>
            <person name="Imamovic A."/>
            <person name="Ireland A."/>
            <person name="Larimer J."/>
            <person name="McCowan C."/>
            <person name="Murphy C."/>
            <person name="Pearson M."/>
            <person name="Poon T.W."/>
            <person name="Priest M."/>
            <person name="Roberts A."/>
            <person name="Saif S."/>
            <person name="Shea T."/>
            <person name="Sisk P."/>
            <person name="Sykes S."/>
            <person name="Wortman J."/>
            <person name="Nusbaum C."/>
            <person name="Birren B."/>
        </authorList>
    </citation>
    <scope>NUCLEOTIDE SEQUENCE [LARGE SCALE GENOMIC DNA]</scope>
    <source>
        <strain evidence="1 2">CBS 110553</strain>
    </source>
</reference>
<dbReference type="PANTHER" id="PTHR47784:SF5">
    <property type="entry name" value="STEROL UPTAKE CONTROL PROTEIN 2"/>
    <property type="match status" value="1"/>
</dbReference>
<organism evidence="1 2">
    <name type="scientific">Cladophialophora psammophila CBS 110553</name>
    <dbReference type="NCBI Taxonomy" id="1182543"/>
    <lineage>
        <taxon>Eukaryota</taxon>
        <taxon>Fungi</taxon>
        <taxon>Dikarya</taxon>
        <taxon>Ascomycota</taxon>
        <taxon>Pezizomycotina</taxon>
        <taxon>Eurotiomycetes</taxon>
        <taxon>Chaetothyriomycetidae</taxon>
        <taxon>Chaetothyriales</taxon>
        <taxon>Herpotrichiellaceae</taxon>
        <taxon>Cladophialophora</taxon>
    </lineage>
</organism>
<proteinExistence type="predicted"/>
<dbReference type="InterPro" id="IPR053157">
    <property type="entry name" value="Sterol_Uptake_Regulator"/>
</dbReference>
<dbReference type="RefSeq" id="XP_007743489.1">
    <property type="nucleotide sequence ID" value="XM_007745299.1"/>
</dbReference>
<dbReference type="GO" id="GO:0001228">
    <property type="term" value="F:DNA-binding transcription activator activity, RNA polymerase II-specific"/>
    <property type="evidence" value="ECO:0007669"/>
    <property type="project" value="TreeGrafter"/>
</dbReference>
<accession>W9X5I8</accession>
<dbReference type="GeneID" id="19189416"/>
<dbReference type="Proteomes" id="UP000019471">
    <property type="component" value="Unassembled WGS sequence"/>
</dbReference>
<dbReference type="HOGENOM" id="CLU_024934_0_3_1"/>
<sequence>MGDRHEVFPMWQVTVPSLAFNQPFLRHGLLALAAMHIRYTSPVPRQTKYLDLASQHQERALEGYIPQLESITPENCHSLLAFSALLLAIQHSFISVLDSAIDSHEHVAEVISVFEYVIGATVIAFEGEVWLRQGGMKPLMERGTEPQSLLPILAEDPRNALGSLLSYVRHLGEKPGLSSARGTTAHMPIYVRSIEMLTNAFPTEDSERRMFDDMIGWPHYVGADLVRLLRAQDQMALVILAQYGVALDAFRDIWWLEGVGARLVHGIARMLAVEFIPLVQWPLDKVSIGASMQHMYIMGGGGIW</sequence>
<dbReference type="eggNOG" id="ENOG502QRM1">
    <property type="taxonomic scope" value="Eukaryota"/>
</dbReference>
<evidence type="ECO:0000313" key="1">
    <source>
        <dbReference type="EMBL" id="EXJ72191.1"/>
    </source>
</evidence>